<name>A0A553H0E1_9PSED</name>
<keyword evidence="2" id="KW-1185">Reference proteome</keyword>
<protein>
    <submittedName>
        <fullName evidence="1">Uncharacterized protein</fullName>
    </submittedName>
</protein>
<dbReference type="Proteomes" id="UP000315235">
    <property type="component" value="Unassembled WGS sequence"/>
</dbReference>
<reference evidence="1 2" key="1">
    <citation type="submission" date="2019-07" db="EMBL/GenBank/DDBJ databases">
        <title>Pseudomonas mangiferae sp. nov., isolated from bark of mango tree in Thailand.</title>
        <authorList>
            <person name="Srisuk N."/>
            <person name="Anurat P."/>
        </authorList>
    </citation>
    <scope>NUCLEOTIDE SEQUENCE [LARGE SCALE GENOMIC DNA]</scope>
    <source>
        <strain evidence="1 2">DMKU_BBB3-04</strain>
    </source>
</reference>
<proteinExistence type="predicted"/>
<dbReference type="EMBL" id="VJOY01000005">
    <property type="protein sequence ID" value="TRX75183.1"/>
    <property type="molecule type" value="Genomic_DNA"/>
</dbReference>
<sequence>MHASERRFLLAGLAVLLPGLLALGLANAWLDPFGYFGRPLRRGLTDVPSTAFDQAPRPQQLRWLAQRARETPAAEVLVGTSRLRYGLDTCAAPGVQRIALLALSLREMTWLAPALADAPGLRSLSFELSVPGEPVASADPGASGLGDPAELRRQLFGWTATQVGLTTLWRSRAAAFDGRCGVDVRETDWRPDHPGKALGSDRLIALSHDAAALVEQQRALGELLEAYGPGCASRGQRLQVFTLPAYVPRERLALLLQAQERQAEAMEAVLARYRPRYPGCTLALLDLASPYTRAYRDGLPAEDWRDGSHFAPARGAAFLAALRAR</sequence>
<comment type="caution">
    <text evidence="1">The sequence shown here is derived from an EMBL/GenBank/DDBJ whole genome shotgun (WGS) entry which is preliminary data.</text>
</comment>
<organism evidence="1 2">
    <name type="scientific">Pseudomonas mangiferae</name>
    <dbReference type="NCBI Taxonomy" id="2593654"/>
    <lineage>
        <taxon>Bacteria</taxon>
        <taxon>Pseudomonadati</taxon>
        <taxon>Pseudomonadota</taxon>
        <taxon>Gammaproteobacteria</taxon>
        <taxon>Pseudomonadales</taxon>
        <taxon>Pseudomonadaceae</taxon>
        <taxon>Pseudomonas</taxon>
    </lineage>
</organism>
<dbReference type="RefSeq" id="WP_143487919.1">
    <property type="nucleotide sequence ID" value="NZ_VJOY01000005.1"/>
</dbReference>
<accession>A0A553H0E1</accession>
<dbReference type="AlphaFoldDB" id="A0A553H0E1"/>
<evidence type="ECO:0000313" key="2">
    <source>
        <dbReference type="Proteomes" id="UP000315235"/>
    </source>
</evidence>
<gene>
    <name evidence="1" type="ORF">FM069_08765</name>
</gene>
<evidence type="ECO:0000313" key="1">
    <source>
        <dbReference type="EMBL" id="TRX75183.1"/>
    </source>
</evidence>